<keyword evidence="3" id="KW-0732">Signal</keyword>
<dbReference type="InterPro" id="IPR002181">
    <property type="entry name" value="Fibrinogen_a/b/g_C_dom"/>
</dbReference>
<sequence length="645" mass="75974">MLIIVIILYNIFHAVNSAGVPNAKLFASFSSVEENLVKPQTELEYLNNFDYKLETLSQTINKMDNSIQNLQEKSHTWAIFQHHINSWNEGMRILENKLDILKRTHEEQQQLLQKLEQVINTKHPYHQPESLLEDIKQFLNTERKTKNEISSKINNILRLLQMSLNGNNNNNERKSHKLANIMAPIGISPTTFSQQFQICSNISHKLDQRLNNISHQMALQKDLKQLNALERRNSKSLENINQVLVNQLDKQDEITTRLQKSNECCYSLSSELTTFTESSDILLKRIEKLVRNVSEKLNDIEVTTNTNNNDEHIEEMEDNEVEEEEEFEKEEHKINETYDNAEDLNDIVEHKEELEKEESTSVHNVENESVTEIFEYDDGSHDVEFIRPNLNGCHELVDELTKDDDDDSVRIDGIYKFSTPDINEAERDFNERYCVFPTHSHNNTSNGLPWTVIQRRGPYQEQENFNRSWSEYRNGFGHLSRDFWFGNEFIHRLVYHDDYELRIELEDFDGVEKWAEYAVFRIDSEKYNYNLLIGEYRGTVEDAMKYHNDNDFSTYDKRNDKTVDACCSCALGYASGWWFDNCSEANLNGLYHHSPLNHNYIGIMWELWHGDYSLKKTRMMIRPRTRAIHNTVVHSQDYHDYTEDP</sequence>
<evidence type="ECO:0000313" key="5">
    <source>
        <dbReference type="EMBL" id="KNC21484.1"/>
    </source>
</evidence>
<dbReference type="PANTHER" id="PTHR19143">
    <property type="entry name" value="FIBRINOGEN/TENASCIN/ANGIOPOEITIN"/>
    <property type="match status" value="1"/>
</dbReference>
<protein>
    <recommendedName>
        <fullName evidence="4">Fibrinogen C-terminal domain-containing protein</fullName>
    </recommendedName>
</protein>
<evidence type="ECO:0000313" key="6">
    <source>
        <dbReference type="Proteomes" id="UP000037069"/>
    </source>
</evidence>
<dbReference type="InterPro" id="IPR036056">
    <property type="entry name" value="Fibrinogen-like_C"/>
</dbReference>
<feature type="domain" description="Fibrinogen C-terminal" evidence="4">
    <location>
        <begin position="384"/>
        <end position="625"/>
    </location>
</feature>
<keyword evidence="2" id="KW-0175">Coiled coil</keyword>
<dbReference type="CDD" id="cd00087">
    <property type="entry name" value="FReD"/>
    <property type="match status" value="1"/>
</dbReference>
<keyword evidence="1" id="KW-1015">Disulfide bond</keyword>
<evidence type="ECO:0000259" key="4">
    <source>
        <dbReference type="PROSITE" id="PS51406"/>
    </source>
</evidence>
<dbReference type="InterPro" id="IPR014716">
    <property type="entry name" value="Fibrinogen_a/b/g_C_1"/>
</dbReference>
<feature type="signal peptide" evidence="3">
    <location>
        <begin position="1"/>
        <end position="17"/>
    </location>
</feature>
<evidence type="ECO:0000256" key="1">
    <source>
        <dbReference type="ARBA" id="ARBA00023157"/>
    </source>
</evidence>
<dbReference type="SUPFAM" id="SSF56496">
    <property type="entry name" value="Fibrinogen C-terminal domain-like"/>
    <property type="match status" value="1"/>
</dbReference>
<dbReference type="Gene3D" id="3.90.215.10">
    <property type="entry name" value="Gamma Fibrinogen, chain A, domain 1"/>
    <property type="match status" value="1"/>
</dbReference>
<feature type="chain" id="PRO_5005534919" description="Fibrinogen C-terminal domain-containing protein" evidence="3">
    <location>
        <begin position="18"/>
        <end position="645"/>
    </location>
</feature>
<reference evidence="5 6" key="1">
    <citation type="journal article" date="2015" name="Nat. Commun.">
        <title>Lucilia cuprina genome unlocks parasitic fly biology to underpin future interventions.</title>
        <authorList>
            <person name="Anstead C.A."/>
            <person name="Korhonen P.K."/>
            <person name="Young N.D."/>
            <person name="Hall R.S."/>
            <person name="Jex A.R."/>
            <person name="Murali S.C."/>
            <person name="Hughes D.S."/>
            <person name="Lee S.F."/>
            <person name="Perry T."/>
            <person name="Stroehlein A.J."/>
            <person name="Ansell B.R."/>
            <person name="Breugelmans B."/>
            <person name="Hofmann A."/>
            <person name="Qu J."/>
            <person name="Dugan S."/>
            <person name="Lee S.L."/>
            <person name="Chao H."/>
            <person name="Dinh H."/>
            <person name="Han Y."/>
            <person name="Doddapaneni H.V."/>
            <person name="Worley K.C."/>
            <person name="Muzny D.M."/>
            <person name="Ioannidis P."/>
            <person name="Waterhouse R.M."/>
            <person name="Zdobnov E.M."/>
            <person name="James P.J."/>
            <person name="Bagnall N.H."/>
            <person name="Kotze A.C."/>
            <person name="Gibbs R.A."/>
            <person name="Richards S."/>
            <person name="Batterham P."/>
            <person name="Gasser R.B."/>
        </authorList>
    </citation>
    <scope>NUCLEOTIDE SEQUENCE [LARGE SCALE GENOMIC DNA]</scope>
    <source>
        <strain evidence="5 6">LS</strain>
        <tissue evidence="5">Full body</tissue>
    </source>
</reference>
<dbReference type="EMBL" id="JRES01001621">
    <property type="protein sequence ID" value="KNC21484.1"/>
    <property type="molecule type" value="Genomic_DNA"/>
</dbReference>
<dbReference type="InterPro" id="IPR020837">
    <property type="entry name" value="Fibrinogen_CS"/>
</dbReference>
<evidence type="ECO:0000256" key="2">
    <source>
        <dbReference type="SAM" id="Coils"/>
    </source>
</evidence>
<dbReference type="OrthoDB" id="6145874at2759"/>
<gene>
    <name evidence="5" type="ORF">FF38_00573</name>
</gene>
<dbReference type="GO" id="GO:0005615">
    <property type="term" value="C:extracellular space"/>
    <property type="evidence" value="ECO:0007669"/>
    <property type="project" value="TreeGrafter"/>
</dbReference>
<comment type="caution">
    <text evidence="5">The sequence shown here is derived from an EMBL/GenBank/DDBJ whole genome shotgun (WGS) entry which is preliminary data.</text>
</comment>
<proteinExistence type="predicted"/>
<dbReference type="Pfam" id="PF00147">
    <property type="entry name" value="Fibrinogen_C"/>
    <property type="match status" value="1"/>
</dbReference>
<dbReference type="SMART" id="SM00186">
    <property type="entry name" value="FBG"/>
    <property type="match status" value="1"/>
</dbReference>
<dbReference type="PROSITE" id="PS00514">
    <property type="entry name" value="FIBRINOGEN_C_1"/>
    <property type="match status" value="1"/>
</dbReference>
<dbReference type="AlphaFoldDB" id="A0A0L0BQJ2"/>
<evidence type="ECO:0000256" key="3">
    <source>
        <dbReference type="SAM" id="SignalP"/>
    </source>
</evidence>
<accession>A0A0L0BQJ2</accession>
<organism evidence="5 6">
    <name type="scientific">Lucilia cuprina</name>
    <name type="common">Green bottle fly</name>
    <name type="synonym">Australian sheep blowfly</name>
    <dbReference type="NCBI Taxonomy" id="7375"/>
    <lineage>
        <taxon>Eukaryota</taxon>
        <taxon>Metazoa</taxon>
        <taxon>Ecdysozoa</taxon>
        <taxon>Arthropoda</taxon>
        <taxon>Hexapoda</taxon>
        <taxon>Insecta</taxon>
        <taxon>Pterygota</taxon>
        <taxon>Neoptera</taxon>
        <taxon>Endopterygota</taxon>
        <taxon>Diptera</taxon>
        <taxon>Brachycera</taxon>
        <taxon>Muscomorpha</taxon>
        <taxon>Oestroidea</taxon>
        <taxon>Calliphoridae</taxon>
        <taxon>Luciliinae</taxon>
        <taxon>Lucilia</taxon>
    </lineage>
</organism>
<dbReference type="PROSITE" id="PS51406">
    <property type="entry name" value="FIBRINOGEN_C_2"/>
    <property type="match status" value="1"/>
</dbReference>
<feature type="coiled-coil region" evidence="2">
    <location>
        <begin position="283"/>
        <end position="360"/>
    </location>
</feature>
<dbReference type="OMA" id="SCCKRTD"/>
<keyword evidence="6" id="KW-1185">Reference proteome</keyword>
<dbReference type="Proteomes" id="UP000037069">
    <property type="component" value="Unassembled WGS sequence"/>
</dbReference>
<dbReference type="InterPro" id="IPR050373">
    <property type="entry name" value="Fibrinogen_C-term_domain"/>
</dbReference>
<name>A0A0L0BQJ2_LUCCU</name>
<feature type="coiled-coil region" evidence="2">
    <location>
        <begin position="53"/>
        <end position="121"/>
    </location>
</feature>